<feature type="domain" description="CC2D2A N-terminal C2" evidence="3">
    <location>
        <begin position="501"/>
        <end position="592"/>
    </location>
</feature>
<dbReference type="EMBL" id="JALJOS010000026">
    <property type="protein sequence ID" value="KAK9825068.1"/>
    <property type="molecule type" value="Genomic_DNA"/>
</dbReference>
<feature type="compositionally biased region" description="Polar residues" evidence="2">
    <location>
        <begin position="46"/>
        <end position="58"/>
    </location>
</feature>
<dbReference type="InterPro" id="IPR028928">
    <property type="entry name" value="CC2D2AN-C2"/>
</dbReference>
<dbReference type="GO" id="GO:0035869">
    <property type="term" value="C:ciliary transition zone"/>
    <property type="evidence" value="ECO:0007669"/>
    <property type="project" value="TreeGrafter"/>
</dbReference>
<dbReference type="GO" id="GO:1905515">
    <property type="term" value="P:non-motile cilium assembly"/>
    <property type="evidence" value="ECO:0007669"/>
    <property type="project" value="TreeGrafter"/>
</dbReference>
<name>A0AAW1QUQ7_9CHLO</name>
<dbReference type="InterPro" id="IPR056290">
    <property type="entry name" value="CEPT76/DRC7_peptidase-like_dom"/>
</dbReference>
<feature type="domain" description="CEP76/DRC7 peptidase-like" evidence="4">
    <location>
        <begin position="1568"/>
        <end position="1626"/>
    </location>
</feature>
<evidence type="ECO:0000256" key="1">
    <source>
        <dbReference type="SAM" id="Coils"/>
    </source>
</evidence>
<feature type="compositionally biased region" description="Basic and acidic residues" evidence="2">
    <location>
        <begin position="1467"/>
        <end position="1479"/>
    </location>
</feature>
<evidence type="ECO:0000256" key="2">
    <source>
        <dbReference type="SAM" id="MobiDB-lite"/>
    </source>
</evidence>
<protein>
    <submittedName>
        <fullName evidence="5">Uncharacterized protein</fullName>
    </submittedName>
</protein>
<dbReference type="Pfam" id="PF15625">
    <property type="entry name" value="CC2D2AN-C2"/>
    <property type="match status" value="1"/>
</dbReference>
<feature type="region of interest" description="Disordered" evidence="2">
    <location>
        <begin position="1465"/>
        <end position="1488"/>
    </location>
</feature>
<reference evidence="5 6" key="1">
    <citation type="journal article" date="2024" name="Nat. Commun.">
        <title>Phylogenomics reveals the evolutionary origins of lichenization in chlorophyte algae.</title>
        <authorList>
            <person name="Puginier C."/>
            <person name="Libourel C."/>
            <person name="Otte J."/>
            <person name="Skaloud P."/>
            <person name="Haon M."/>
            <person name="Grisel S."/>
            <person name="Petersen M."/>
            <person name="Berrin J.G."/>
            <person name="Delaux P.M."/>
            <person name="Dal Grande F."/>
            <person name="Keller J."/>
        </authorList>
    </citation>
    <scope>NUCLEOTIDE SEQUENCE [LARGE SCALE GENOMIC DNA]</scope>
    <source>
        <strain evidence="5 6">SAG 2145</strain>
    </source>
</reference>
<dbReference type="InterPro" id="IPR052434">
    <property type="entry name" value="Tectonic-like_complex_comp"/>
</dbReference>
<dbReference type="GO" id="GO:1904491">
    <property type="term" value="P:protein localization to ciliary transition zone"/>
    <property type="evidence" value="ECO:0007669"/>
    <property type="project" value="TreeGrafter"/>
</dbReference>
<feature type="region of interest" description="Disordered" evidence="2">
    <location>
        <begin position="46"/>
        <end position="65"/>
    </location>
</feature>
<feature type="compositionally biased region" description="Basic and acidic residues" evidence="2">
    <location>
        <begin position="689"/>
        <end position="719"/>
    </location>
</feature>
<sequence>MAHRRLNFAHQEQAEAKQPSPARRPNLLVTTSRVQNPLFAASAGSNTHLQQAQESLGQDTVPGTELSKWPVRQPAQASSLQSHFTLRHPEGRHQSFLSLAEDSMLGGDNLPTRAEFSMQQNENAQQDDEAQEIQLLVTRPDASHPPTMQGHASLAGKVHLPFAMANKRRKPWPLAPRQALLSLQGVHPAEAAGLYTEPVPPGFESSIVKMEQRLAWSAALETCRDAAWKLAHLPSGQFMTFHGARQVLLGRLFGSSADAAADLLQDWTQSGAAPWFDADGLLVLTPPALKWDVEVAPQLASLGQDGGYHVPGASTRSSRRAAAAADALMQPAYQLDVCLPRLRLSSHPLMPLEVWLAGRLLDAYDEYKSRRRLGSLSLLATQKFALEMSLQQLQQQRMEIGSSSGAASLSAQCTALEAQIEKRVDAMRQARQESAEEVDELQQLYADLQNQRQAQGYDLTHHSLRIGQPAADYQTEEESMPTAEVLIGPLDLAPPSEAALREKKGLRKMLLTKIYTVLLINGYIVGRSQPQPVQPDFSISLQSLVSVGMVHWPETVVVRVIQQACPRDRMLGEVALSVPGVCGRPAADPAPQVLPWQGQPESSFKPLWRRKGGLDEQGTQASTVESPAPTASVPAGVLLAVCAWRGRFGNIQHSESSGPAGLTSSINPEATECQRLAAKIMPDPPPAVHEQEDVSSRRKHMVAEHDPMDPQHPPDHILDPHQATAPGAAAPVQRILAVRQPNMESSQSPARLQKHASSAIIRAAEKENAWEGTLGASGVFRLAPHPDARLEGNRVALKRSAFLKKRWEGGPQWKGVEAAGGRPRLVAPLSWRDTVDHSLLDSTPLSDASIASRRLGQAWLDRQVRAVQWQLGALAGPLERREQAIKAFALKVLDTMAHGQPSTGSGKRLCLEDIVRDVPVPMCGHKPAPQEMAGSLTASHATVSVLILGAGSLPQRVPCRRLSDDWQNAAVPLPGTPPLRTMYSSKGLPQDAQIKSKATVNARSPYYASSAAGQPQPQVAAPPWRQTWEEPVLEPFAEACLQGSVSRTAAVLGSKPAWQEHLHLPYSPTAAGTMTSSVLAEAPDMLVINVFDEVCETAEDVHRRRAMAARDRLCRLPRIHRLTTLTAADALDQQADNESPMREMHLLGSVHVPVRAIHRFGVIESDLQLSEPLVMLGYRSDADGQRPWVRLRLTMQPVIPLPPPPLPLKASGEHPDIVAHAHRWTKGLVQKLGKHAAASIWPLALEPSGAAALLTRFLAPAASPPGLAAGSDAVTMAQSAHFVALLPLSDPRIIRQVGVVNTSVSALAMASGGRMEHALLLAGYFMEAGHQAYVVRGMDLSGQDAAWVLTAGMPAAASLHSQYQDQSDDLRYDAGEMWDDEQSQHDGTESFLHASPGRISSRVSMHSPRRSPLTRSPRQQHQKQHQQQALSPMHKRNVQFSSLPSKAQVPDRSFSRPLVAAVGRGSRGIDDRSPLERGMSRGMLSHQGSRALTLQPQGSRDLRGQMSGAAGLVRGRSRGLGSKERLWEAAEGSGTWPLRDAQGQDLTPGPAELLKDMAGPASDPLDLLILWDPLTGHPHSVTQHTMHLHQVTCIFDKANLWANIQSKRSPWLMSWDLQNTHCWQPFFSKKFQSQHDLGTVQPDIRYKEVEGDFYEELELRVGEEIREALTRARRAVLTPTSKRLARVLKKLLTALPAHQIAQAALTCSGTALCGAMEGGPAGAPNCVRLGTQLQRSHDLAISKEARTDAMAGHVMCLPLSDGFGDAIREAVINTGLHMNTDDFAKFAWAVHIERTFARCICGIWIYLAVVHDPRH</sequence>
<feature type="domain" description="CEP76/DRC7 peptidase-like" evidence="4">
    <location>
        <begin position="1302"/>
        <end position="1357"/>
    </location>
</feature>
<keyword evidence="1" id="KW-0175">Coiled coil</keyword>
<accession>A0AAW1QUQ7</accession>
<gene>
    <name evidence="5" type="ORF">WJX74_006069</name>
</gene>
<comment type="caution">
    <text evidence="5">The sequence shown here is derived from an EMBL/GenBank/DDBJ whole genome shotgun (WGS) entry which is preliminary data.</text>
</comment>
<keyword evidence="6" id="KW-1185">Reference proteome</keyword>
<feature type="region of interest" description="Disordered" evidence="2">
    <location>
        <begin position="1380"/>
        <end position="1436"/>
    </location>
</feature>
<feature type="coiled-coil region" evidence="1">
    <location>
        <begin position="413"/>
        <end position="451"/>
    </location>
</feature>
<evidence type="ECO:0000259" key="3">
    <source>
        <dbReference type="Pfam" id="PF15625"/>
    </source>
</evidence>
<proteinExistence type="predicted"/>
<evidence type="ECO:0000259" key="4">
    <source>
        <dbReference type="Pfam" id="PF24656"/>
    </source>
</evidence>
<dbReference type="Proteomes" id="UP001438707">
    <property type="component" value="Unassembled WGS sequence"/>
</dbReference>
<feature type="region of interest" description="Disordered" evidence="2">
    <location>
        <begin position="681"/>
        <end position="728"/>
    </location>
</feature>
<dbReference type="PANTHER" id="PTHR20837:SF0">
    <property type="entry name" value="COILED-COIL AND C2 DOMAIN-CONTAINING PROTEIN 2A"/>
    <property type="match status" value="1"/>
</dbReference>
<evidence type="ECO:0000313" key="5">
    <source>
        <dbReference type="EMBL" id="KAK9825068.1"/>
    </source>
</evidence>
<dbReference type="Pfam" id="PF24656">
    <property type="entry name" value="CEPT76_peptidase"/>
    <property type="match status" value="2"/>
</dbReference>
<evidence type="ECO:0000313" key="6">
    <source>
        <dbReference type="Proteomes" id="UP001438707"/>
    </source>
</evidence>
<feature type="region of interest" description="Disordered" evidence="2">
    <location>
        <begin position="1"/>
        <end position="25"/>
    </location>
</feature>
<dbReference type="PANTHER" id="PTHR20837">
    <property type="entry name" value="CENTROSOMAL PROTEIN-RELATED"/>
    <property type="match status" value="1"/>
</dbReference>
<organism evidence="5 6">
    <name type="scientific">Apatococcus lobatus</name>
    <dbReference type="NCBI Taxonomy" id="904363"/>
    <lineage>
        <taxon>Eukaryota</taxon>
        <taxon>Viridiplantae</taxon>
        <taxon>Chlorophyta</taxon>
        <taxon>core chlorophytes</taxon>
        <taxon>Trebouxiophyceae</taxon>
        <taxon>Chlorellales</taxon>
        <taxon>Chlorellaceae</taxon>
        <taxon>Apatococcus</taxon>
    </lineage>
</organism>